<dbReference type="SUPFAM" id="SSF56801">
    <property type="entry name" value="Acetyl-CoA synthetase-like"/>
    <property type="match status" value="1"/>
</dbReference>
<dbReference type="Gene3D" id="3.40.50.12780">
    <property type="entry name" value="N-terminal domain of ligase-like"/>
    <property type="match status" value="1"/>
</dbReference>
<dbReference type="InterPro" id="IPR036610">
    <property type="entry name" value="PEBP-like_sf"/>
</dbReference>
<organism evidence="2 3">
    <name type="scientific">Durusdinium trenchii</name>
    <dbReference type="NCBI Taxonomy" id="1381693"/>
    <lineage>
        <taxon>Eukaryota</taxon>
        <taxon>Sar</taxon>
        <taxon>Alveolata</taxon>
        <taxon>Dinophyceae</taxon>
        <taxon>Suessiales</taxon>
        <taxon>Symbiodiniaceae</taxon>
        <taxon>Durusdinium</taxon>
    </lineage>
</organism>
<name>A0ABP0IPC4_9DINO</name>
<dbReference type="Gene3D" id="3.90.280.10">
    <property type="entry name" value="PEBP-like"/>
    <property type="match status" value="1"/>
</dbReference>
<dbReference type="Gene3D" id="3.30.300.30">
    <property type="match status" value="1"/>
</dbReference>
<protein>
    <submittedName>
        <fullName evidence="2">Polyketide synthase PksJ (PKS)</fullName>
    </submittedName>
</protein>
<dbReference type="InterPro" id="IPR042099">
    <property type="entry name" value="ANL_N_sf"/>
</dbReference>
<dbReference type="Pfam" id="PF00501">
    <property type="entry name" value="AMP-binding"/>
    <property type="match status" value="1"/>
</dbReference>
<sequence length="754" mass="82856">MVEDSVYKLVATSKAGDLHETCVAALFEVPLVTWQPSGPLEETFCLVATNIINDDIPNADASFRPCPIRLVWLVVDIPGTDDSGCEDDHRLSRFGFAGNGEAVELGKEVVPYEAFPSGFDPVKVHGFRIALLKQRVRSLQLKDVPDRGGFDLDAFISEHQLEVLVEKKVNVANAASDAIPDVQVSPQRLAFSSGGPLRLRADSPLTLTAALEATATGVGKAKGLTIYDASGVRQRLTYKELLRHARQIAAGLCSMRIGAAAPSSTSFSLLQVPVLREHFECFWGCLLSGTKPVTVAIPPDYSDAGHAVCNKLCNVWTLLEQPPIITTVANVGKLKQLNLMELICVISREEYLRPNMSGHRELSNWSAQPNDVAFCQLSSGSTGIPKCIQIAHRGVVAHIQGEAQFCGYDSSDVHVNFLPLDHVVPILTVHCCDVYHGCEEIQAEVAYVLSDVLRWLQLVDEHRATRTWAPNFAFKLVAEALRQEKEKPKFDLSCCKFWMNAGEQVTVPVCEAFLEETEMYGVSRSSLQPSFGMAEACTCMTYNNQFEVAAASRLGRSAFVNLGPPVPGIEIRIANEDGETLAEEEVGRFQIRGPVITPGYLKNEEANKEAFVEDDWFNTGDIGFLRAGQLYLTGREKEMIIIRGANFYCYEVEDVVNSMDSVTATFTAAVSLHDPTSGTEGLAIFFVPRRAALDSEEVAREIRSKLVRHMGLAPSIVVPLEEEEFPKTTSGKIQRNQLKKALQAGDFDARVQML</sequence>
<dbReference type="InterPro" id="IPR000873">
    <property type="entry name" value="AMP-dep_synth/lig_dom"/>
</dbReference>
<evidence type="ECO:0000259" key="1">
    <source>
        <dbReference type="Pfam" id="PF00501"/>
    </source>
</evidence>
<dbReference type="InterPro" id="IPR045851">
    <property type="entry name" value="AMP-bd_C_sf"/>
</dbReference>
<dbReference type="PANTHER" id="PTHR22754:SF32">
    <property type="entry name" value="DISCO-INTERACTING PROTEIN 2"/>
    <property type="match status" value="1"/>
</dbReference>
<reference evidence="2 3" key="1">
    <citation type="submission" date="2024-02" db="EMBL/GenBank/DDBJ databases">
        <authorList>
            <person name="Chen Y."/>
            <person name="Shah S."/>
            <person name="Dougan E. K."/>
            <person name="Thang M."/>
            <person name="Chan C."/>
        </authorList>
    </citation>
    <scope>NUCLEOTIDE SEQUENCE [LARGE SCALE GENOMIC DNA]</scope>
</reference>
<gene>
    <name evidence="2" type="ORF">SCF082_LOCUS8063</name>
</gene>
<dbReference type="SUPFAM" id="SSF49777">
    <property type="entry name" value="PEBP-like"/>
    <property type="match status" value="1"/>
</dbReference>
<dbReference type="Proteomes" id="UP001642464">
    <property type="component" value="Unassembled WGS sequence"/>
</dbReference>
<dbReference type="EMBL" id="CAXAMM010004581">
    <property type="protein sequence ID" value="CAK9004183.1"/>
    <property type="molecule type" value="Genomic_DNA"/>
</dbReference>
<comment type="caution">
    <text evidence="2">The sequence shown here is derived from an EMBL/GenBank/DDBJ whole genome shotgun (WGS) entry which is preliminary data.</text>
</comment>
<dbReference type="PANTHER" id="PTHR22754">
    <property type="entry name" value="DISCO-INTERACTING PROTEIN 2 DIP2 -RELATED"/>
    <property type="match status" value="1"/>
</dbReference>
<proteinExistence type="predicted"/>
<feature type="domain" description="AMP-dependent synthetase/ligase" evidence="1">
    <location>
        <begin position="231"/>
        <end position="601"/>
    </location>
</feature>
<evidence type="ECO:0000313" key="2">
    <source>
        <dbReference type="EMBL" id="CAK9004183.1"/>
    </source>
</evidence>
<keyword evidence="3" id="KW-1185">Reference proteome</keyword>
<evidence type="ECO:0000313" key="3">
    <source>
        <dbReference type="Proteomes" id="UP001642464"/>
    </source>
</evidence>
<accession>A0ABP0IPC4</accession>